<keyword evidence="4 11" id="KW-0732">Signal</keyword>
<dbReference type="OrthoDB" id="406838at2759"/>
<feature type="binding site" evidence="9">
    <location>
        <position position="236"/>
    </location>
    <ligand>
        <name>Zn(2+)</name>
        <dbReference type="ChEBI" id="CHEBI:29105"/>
        <label>2</label>
        <note>catalytic</note>
    </ligand>
</feature>
<feature type="binding site" evidence="9">
    <location>
        <position position="222"/>
    </location>
    <ligand>
        <name>Zn(2+)</name>
        <dbReference type="ChEBI" id="CHEBI:29105"/>
        <label>2</label>
        <note>catalytic</note>
    </ligand>
</feature>
<dbReference type="GO" id="GO:0008270">
    <property type="term" value="F:zinc ion binding"/>
    <property type="evidence" value="ECO:0007669"/>
    <property type="project" value="InterPro"/>
</dbReference>
<feature type="repeat" description="Hemopexin" evidence="10">
    <location>
        <begin position="282"/>
        <end position="326"/>
    </location>
</feature>
<evidence type="ECO:0000256" key="7">
    <source>
        <dbReference type="ARBA" id="ARBA00023049"/>
    </source>
</evidence>
<dbReference type="InterPro" id="IPR001818">
    <property type="entry name" value="Pept_M10_metallopeptidase"/>
</dbReference>
<evidence type="ECO:0000256" key="8">
    <source>
        <dbReference type="PIRSR" id="PIRSR621190-1"/>
    </source>
</evidence>
<feature type="binding site" evidence="9">
    <location>
        <position position="218"/>
    </location>
    <ligand>
        <name>Zn(2+)</name>
        <dbReference type="ChEBI" id="CHEBI:29105"/>
        <label>2</label>
        <note>catalytic</note>
    </ligand>
</feature>
<evidence type="ECO:0000256" key="4">
    <source>
        <dbReference type="ARBA" id="ARBA00022729"/>
    </source>
</evidence>
<dbReference type="SMART" id="SM00235">
    <property type="entry name" value="ZnMc"/>
    <property type="match status" value="1"/>
</dbReference>
<dbReference type="GO" id="GO:0030574">
    <property type="term" value="P:collagen catabolic process"/>
    <property type="evidence" value="ECO:0007669"/>
    <property type="project" value="TreeGrafter"/>
</dbReference>
<reference evidence="13 14" key="1">
    <citation type="journal article" date="2015" name="Genome Biol.">
        <title>Comparative genomics of Steinernema reveals deeply conserved gene regulatory networks.</title>
        <authorList>
            <person name="Dillman A.R."/>
            <person name="Macchietto M."/>
            <person name="Porter C.F."/>
            <person name="Rogers A."/>
            <person name="Williams B."/>
            <person name="Antoshechkin I."/>
            <person name="Lee M.M."/>
            <person name="Goodwin Z."/>
            <person name="Lu X."/>
            <person name="Lewis E.E."/>
            <person name="Goodrich-Blair H."/>
            <person name="Stock S.P."/>
            <person name="Adams B.J."/>
            <person name="Sternberg P.W."/>
            <person name="Mortazavi A."/>
        </authorList>
    </citation>
    <scope>NUCLEOTIDE SEQUENCE [LARGE SCALE GENOMIC DNA]</scope>
    <source>
        <strain evidence="13 14">ALL</strain>
    </source>
</reference>
<evidence type="ECO:0000256" key="1">
    <source>
        <dbReference type="ARBA" id="ARBA00010370"/>
    </source>
</evidence>
<dbReference type="InterPro" id="IPR024079">
    <property type="entry name" value="MetalloPept_cat_dom_sf"/>
</dbReference>
<dbReference type="PROSITE" id="PS51642">
    <property type="entry name" value="HEMOPEXIN_2"/>
    <property type="match status" value="1"/>
</dbReference>
<comment type="similarity">
    <text evidence="1">Belongs to the peptidase M10A family.</text>
</comment>
<evidence type="ECO:0000256" key="6">
    <source>
        <dbReference type="ARBA" id="ARBA00022833"/>
    </source>
</evidence>
<evidence type="ECO:0000256" key="3">
    <source>
        <dbReference type="ARBA" id="ARBA00022723"/>
    </source>
</evidence>
<evidence type="ECO:0000259" key="12">
    <source>
        <dbReference type="SMART" id="SM00235"/>
    </source>
</evidence>
<dbReference type="Gene3D" id="3.40.390.10">
    <property type="entry name" value="Collagenase (Catalytic Domain)"/>
    <property type="match status" value="1"/>
</dbReference>
<feature type="active site" evidence="8">
    <location>
        <position position="219"/>
    </location>
</feature>
<dbReference type="SMART" id="SM00120">
    <property type="entry name" value="HX"/>
    <property type="match status" value="1"/>
</dbReference>
<feature type="domain" description="Peptidase metallopeptidase" evidence="12">
    <location>
        <begin position="107"/>
        <end position="263"/>
    </location>
</feature>
<keyword evidence="9" id="KW-0106">Calcium</keyword>
<dbReference type="Gene3D" id="2.110.10.10">
    <property type="entry name" value="Hemopexin-like domain"/>
    <property type="match status" value="1"/>
</dbReference>
<dbReference type="InterPro" id="IPR018487">
    <property type="entry name" value="Hemopexin-like_repeat"/>
</dbReference>
<dbReference type="SUPFAM" id="SSF55486">
    <property type="entry name" value="Metalloproteases ('zincins'), catalytic domain"/>
    <property type="match status" value="1"/>
</dbReference>
<dbReference type="PRINTS" id="PR00138">
    <property type="entry name" value="MATRIXIN"/>
</dbReference>
<dbReference type="Pfam" id="PF00413">
    <property type="entry name" value="Peptidase_M10"/>
    <property type="match status" value="1"/>
</dbReference>
<dbReference type="GO" id="GO:0006508">
    <property type="term" value="P:proteolysis"/>
    <property type="evidence" value="ECO:0007669"/>
    <property type="project" value="UniProtKB-KW"/>
</dbReference>
<feature type="chain" id="PRO_5020934458" description="Peptidase metallopeptidase domain-containing protein" evidence="11">
    <location>
        <begin position="26"/>
        <end position="384"/>
    </location>
</feature>
<dbReference type="AlphaFoldDB" id="A0A4U8URV2"/>
<proteinExistence type="inferred from homology"/>
<dbReference type="STRING" id="34508.A0A4U8URV2"/>
<comment type="caution">
    <text evidence="13">The sequence shown here is derived from an EMBL/GenBank/DDBJ whole genome shotgun (WGS) entry which is preliminary data.</text>
</comment>
<dbReference type="InterPro" id="IPR006026">
    <property type="entry name" value="Peptidase_Metallo"/>
</dbReference>
<feature type="binding site" evidence="9">
    <location>
        <position position="179"/>
    </location>
    <ligand>
        <name>Ca(2+)</name>
        <dbReference type="ChEBI" id="CHEBI:29108"/>
        <label>3</label>
    </ligand>
</feature>
<evidence type="ECO:0000256" key="11">
    <source>
        <dbReference type="SAM" id="SignalP"/>
    </source>
</evidence>
<evidence type="ECO:0000256" key="5">
    <source>
        <dbReference type="ARBA" id="ARBA00022801"/>
    </source>
</evidence>
<feature type="binding site" evidence="9">
    <location>
        <position position="161"/>
    </location>
    <ligand>
        <name>Ca(2+)</name>
        <dbReference type="ChEBI" id="CHEBI:29108"/>
        <label>2</label>
    </ligand>
</feature>
<evidence type="ECO:0000313" key="14">
    <source>
        <dbReference type="Proteomes" id="UP000298663"/>
    </source>
</evidence>
<dbReference type="SUPFAM" id="SSF50923">
    <property type="entry name" value="Hemopexin-like domain"/>
    <property type="match status" value="1"/>
</dbReference>
<gene>
    <name evidence="13" type="ORF">L596_003162</name>
</gene>
<protein>
    <recommendedName>
        <fullName evidence="12">Peptidase metallopeptidase domain-containing protein</fullName>
    </recommendedName>
</protein>
<comment type="cofactor">
    <cofactor evidence="9">
        <name>Ca(2+)</name>
        <dbReference type="ChEBI" id="CHEBI:29108"/>
    </cofactor>
    <text evidence="9">Can bind about 5 Ca(2+) ions per subunit.</text>
</comment>
<feature type="binding site" evidence="9">
    <location>
        <position position="187"/>
    </location>
    <ligand>
        <name>Ca(2+)</name>
        <dbReference type="ChEBI" id="CHEBI:29108"/>
        <label>2</label>
    </ligand>
</feature>
<keyword evidence="6 9" id="KW-0862">Zinc</keyword>
<evidence type="ECO:0000313" key="13">
    <source>
        <dbReference type="EMBL" id="TMS35861.1"/>
    </source>
</evidence>
<feature type="signal peptide" evidence="11">
    <location>
        <begin position="1"/>
        <end position="25"/>
    </location>
</feature>
<dbReference type="InterPro" id="IPR021190">
    <property type="entry name" value="Pept_M10A"/>
</dbReference>
<organism evidence="13 14">
    <name type="scientific">Steinernema carpocapsae</name>
    <name type="common">Entomopathogenic nematode</name>
    <dbReference type="NCBI Taxonomy" id="34508"/>
    <lineage>
        <taxon>Eukaryota</taxon>
        <taxon>Metazoa</taxon>
        <taxon>Ecdysozoa</taxon>
        <taxon>Nematoda</taxon>
        <taxon>Chromadorea</taxon>
        <taxon>Rhabditida</taxon>
        <taxon>Tylenchina</taxon>
        <taxon>Panagrolaimomorpha</taxon>
        <taxon>Strongyloidoidea</taxon>
        <taxon>Steinernematidae</taxon>
        <taxon>Steinernema</taxon>
    </lineage>
</organism>
<feature type="binding site" evidence="9">
    <location>
        <position position="228"/>
    </location>
    <ligand>
        <name>Zn(2+)</name>
        <dbReference type="ChEBI" id="CHEBI:29105"/>
        <label>2</label>
        <note>catalytic</note>
    </ligand>
</feature>
<feature type="binding site" description="in inhibited form" evidence="9">
    <location>
        <position position="95"/>
    </location>
    <ligand>
        <name>Zn(2+)</name>
        <dbReference type="ChEBI" id="CHEBI:29105"/>
        <label>2</label>
        <note>catalytic</note>
    </ligand>
</feature>
<evidence type="ECO:0000256" key="10">
    <source>
        <dbReference type="PROSITE-ProRule" id="PRU01011"/>
    </source>
</evidence>
<keyword evidence="3 9" id="KW-0479">Metal-binding</keyword>
<dbReference type="GO" id="GO:0004222">
    <property type="term" value="F:metalloendopeptidase activity"/>
    <property type="evidence" value="ECO:0007669"/>
    <property type="project" value="InterPro"/>
</dbReference>
<dbReference type="Pfam" id="PF00045">
    <property type="entry name" value="Hemopexin"/>
    <property type="match status" value="1"/>
</dbReference>
<dbReference type="PANTHER" id="PTHR10201:SF291">
    <property type="entry name" value="MATRIX METALLOPROTEINASE 1, ISOFORM C-RELATED"/>
    <property type="match status" value="1"/>
</dbReference>
<dbReference type="GO" id="GO:0031012">
    <property type="term" value="C:extracellular matrix"/>
    <property type="evidence" value="ECO:0007669"/>
    <property type="project" value="InterPro"/>
</dbReference>
<evidence type="ECO:0000256" key="2">
    <source>
        <dbReference type="ARBA" id="ARBA00022670"/>
    </source>
</evidence>
<dbReference type="Pfam" id="PF01471">
    <property type="entry name" value="PG_binding_1"/>
    <property type="match status" value="1"/>
</dbReference>
<dbReference type="InterPro" id="IPR036365">
    <property type="entry name" value="PGBD-like_sf"/>
</dbReference>
<accession>A0A4U8URV2</accession>
<sequence length="384" mass="43209">MIFGRTPVFFLPCCVIIASLSGVVAKPPEPPETPDLSEKKATTYLAAYGYLNTTSHHITKNDLKEALLKFQSFMDLPKTGELDREVRETMLLIRCGVSDRPVEGSIDSRIWHKSILTWNISSFPETIPESEVRETAHNAFSTWEKALSINFLETSQGRHADIVINFLEQAPEGSHDITGNAVAETVGARIFLRRDHQWNIFPKDSAIDSSNLFQAFLHEIGHVLGLHHSHETNSVMYPIFTQTNGKSDLSASDVEAVRGLYGVVQGTAELSPGSTEKERKCPKSLNAVMQANNQHIFVFKGDHFWKFKNQKVVQGPLPLHQVRPPSFPRKSCFSGLSQRSQNCKRFSNQQGSDGFVRRTHHLRIRDGQEDRTVQEGREFPENTA</sequence>
<keyword evidence="14" id="KW-1185">Reference proteome</keyword>
<dbReference type="EMBL" id="AZBU02000001">
    <property type="protein sequence ID" value="TMS35861.1"/>
    <property type="molecule type" value="Genomic_DNA"/>
</dbReference>
<evidence type="ECO:0000256" key="9">
    <source>
        <dbReference type="PIRSR" id="PIRSR621190-2"/>
    </source>
</evidence>
<dbReference type="InterPro" id="IPR002477">
    <property type="entry name" value="Peptidoglycan-bd-like"/>
</dbReference>
<name>A0A4U8URV2_STECR</name>
<dbReference type="GO" id="GO:0030198">
    <property type="term" value="P:extracellular matrix organization"/>
    <property type="evidence" value="ECO:0007669"/>
    <property type="project" value="TreeGrafter"/>
</dbReference>
<reference evidence="13 14" key="2">
    <citation type="journal article" date="2019" name="G3 (Bethesda)">
        <title>Hybrid Assembly of the Genome of the Entomopathogenic Nematode Steinernema carpocapsae Identifies the X-Chromosome.</title>
        <authorList>
            <person name="Serra L."/>
            <person name="Macchietto M."/>
            <person name="Macias-Munoz A."/>
            <person name="McGill C.J."/>
            <person name="Rodriguez I.M."/>
            <person name="Rodriguez B."/>
            <person name="Murad R."/>
            <person name="Mortazavi A."/>
        </authorList>
    </citation>
    <scope>NUCLEOTIDE SEQUENCE [LARGE SCALE GENOMIC DNA]</scope>
    <source>
        <strain evidence="13 14">ALL</strain>
    </source>
</reference>
<keyword evidence="2" id="KW-0645">Protease</keyword>
<dbReference type="PANTHER" id="PTHR10201">
    <property type="entry name" value="MATRIX METALLOPROTEINASE"/>
    <property type="match status" value="1"/>
</dbReference>
<dbReference type="SUPFAM" id="SSF47090">
    <property type="entry name" value="PGBD-like"/>
    <property type="match status" value="1"/>
</dbReference>
<comment type="cofactor">
    <cofactor evidence="9">
        <name>Zn(2+)</name>
        <dbReference type="ChEBI" id="CHEBI:29105"/>
    </cofactor>
    <text evidence="9">Binds 2 Zn(2+) ions per subunit.</text>
</comment>
<keyword evidence="5" id="KW-0378">Hydrolase</keyword>
<dbReference type="EMBL" id="CM016762">
    <property type="protein sequence ID" value="TMS35861.1"/>
    <property type="molecule type" value="Genomic_DNA"/>
</dbReference>
<dbReference type="InterPro" id="IPR036375">
    <property type="entry name" value="Hemopexin-like_dom_sf"/>
</dbReference>
<dbReference type="Proteomes" id="UP000298663">
    <property type="component" value="Chromosome X"/>
</dbReference>
<keyword evidence="7" id="KW-0482">Metalloprotease</keyword>